<evidence type="ECO:0000313" key="2">
    <source>
        <dbReference type="Proteomes" id="UP001374584"/>
    </source>
</evidence>
<comment type="caution">
    <text evidence="1">The sequence shown here is derived from an EMBL/GenBank/DDBJ whole genome shotgun (WGS) entry which is preliminary data.</text>
</comment>
<evidence type="ECO:0000313" key="1">
    <source>
        <dbReference type="EMBL" id="KAK7374901.1"/>
    </source>
</evidence>
<accession>A0AAN9RJC0</accession>
<dbReference type="EMBL" id="JAYMYR010000003">
    <property type="protein sequence ID" value="KAK7374901.1"/>
    <property type="molecule type" value="Genomic_DNA"/>
</dbReference>
<organism evidence="1 2">
    <name type="scientific">Phaseolus coccineus</name>
    <name type="common">Scarlet runner bean</name>
    <name type="synonym">Phaseolus multiflorus</name>
    <dbReference type="NCBI Taxonomy" id="3886"/>
    <lineage>
        <taxon>Eukaryota</taxon>
        <taxon>Viridiplantae</taxon>
        <taxon>Streptophyta</taxon>
        <taxon>Embryophyta</taxon>
        <taxon>Tracheophyta</taxon>
        <taxon>Spermatophyta</taxon>
        <taxon>Magnoliopsida</taxon>
        <taxon>eudicotyledons</taxon>
        <taxon>Gunneridae</taxon>
        <taxon>Pentapetalae</taxon>
        <taxon>rosids</taxon>
        <taxon>fabids</taxon>
        <taxon>Fabales</taxon>
        <taxon>Fabaceae</taxon>
        <taxon>Papilionoideae</taxon>
        <taxon>50 kb inversion clade</taxon>
        <taxon>NPAAA clade</taxon>
        <taxon>indigoferoid/millettioid clade</taxon>
        <taxon>Phaseoleae</taxon>
        <taxon>Phaseolus</taxon>
    </lineage>
</organism>
<reference evidence="1 2" key="1">
    <citation type="submission" date="2024-01" db="EMBL/GenBank/DDBJ databases">
        <title>The genomes of 5 underutilized Papilionoideae crops provide insights into root nodulation and disease resistanc.</title>
        <authorList>
            <person name="Jiang F."/>
        </authorList>
    </citation>
    <scope>NUCLEOTIDE SEQUENCE [LARGE SCALE GENOMIC DNA]</scope>
    <source>
        <strain evidence="1">JINMINGXINNONG_FW02</strain>
        <tissue evidence="1">Leaves</tissue>
    </source>
</reference>
<proteinExistence type="predicted"/>
<dbReference type="AlphaFoldDB" id="A0AAN9RJC0"/>
<sequence>MLVNKRLPDIVGRVKLGRLRGQGVVLGLGVVARENTAIFCLDGPDAPLVVHLRPRILPNTPNEFRVPGRGSRLLRRHCFSLSFCFCSPPSCKTLLCSRLERSGKTWEASGPGCRARAWGRGEGKRRTFFALMAQMPLLWYICDLEYFPIPLMSSGFLDAVLGFFDAIASRFPSASAHPLHAKPSYVVVSNAAFTSYWARLSKLNPTMVKLGRLLGRGVGLGLGVVARESATIFCLDGPDAPLVVHLRPRILPNTPNEFRVPGRSSRLLRRHCFSLSFCFCSPSSCKTLLCSRLKCSVYLLLGYAF</sequence>
<name>A0AAN9RJC0_PHACN</name>
<gene>
    <name evidence="1" type="ORF">VNO80_08344</name>
</gene>
<protein>
    <submittedName>
        <fullName evidence="1">Uncharacterized protein</fullName>
    </submittedName>
</protein>
<dbReference type="Proteomes" id="UP001374584">
    <property type="component" value="Unassembled WGS sequence"/>
</dbReference>
<keyword evidence="2" id="KW-1185">Reference proteome</keyword>